<feature type="transmembrane region" description="Helical" evidence="1">
    <location>
        <begin position="159"/>
        <end position="179"/>
    </location>
</feature>
<dbReference type="RefSeq" id="WP_253564295.1">
    <property type="nucleotide sequence ID" value="NZ_JAMZEK010000001.1"/>
</dbReference>
<dbReference type="Pfam" id="PF05940">
    <property type="entry name" value="NnrS"/>
    <property type="match status" value="1"/>
</dbReference>
<feature type="transmembrane region" description="Helical" evidence="1">
    <location>
        <begin position="185"/>
        <end position="206"/>
    </location>
</feature>
<comment type="caution">
    <text evidence="2">The sequence shown here is derived from an EMBL/GenBank/DDBJ whole genome shotgun (WGS) entry which is preliminary data.</text>
</comment>
<reference evidence="2 3" key="1">
    <citation type="submission" date="2022-06" db="EMBL/GenBank/DDBJ databases">
        <title>Dyella sp. Sa strain:Sa Genome sequencing.</title>
        <authorList>
            <person name="Park S."/>
        </authorList>
    </citation>
    <scope>NUCLEOTIDE SEQUENCE [LARGE SCALE GENOMIC DNA]</scope>
    <source>
        <strain evidence="2 3">Sa</strain>
    </source>
</reference>
<gene>
    <name evidence="2" type="ORF">NC595_01140</name>
</gene>
<feature type="transmembrane region" description="Helical" evidence="1">
    <location>
        <begin position="281"/>
        <end position="306"/>
    </location>
</feature>
<feature type="transmembrane region" description="Helical" evidence="1">
    <location>
        <begin position="125"/>
        <end position="147"/>
    </location>
</feature>
<keyword evidence="1" id="KW-0472">Membrane</keyword>
<evidence type="ECO:0000256" key="1">
    <source>
        <dbReference type="SAM" id="Phobius"/>
    </source>
</evidence>
<protein>
    <submittedName>
        <fullName evidence="2">NnrS family protein</fullName>
    </submittedName>
</protein>
<name>A0ABT1F5J5_9GAMM</name>
<keyword evidence="3" id="KW-1185">Reference proteome</keyword>
<proteinExistence type="predicted"/>
<dbReference type="InterPro" id="IPR010266">
    <property type="entry name" value="NnrS"/>
</dbReference>
<dbReference type="Proteomes" id="UP001204615">
    <property type="component" value="Unassembled WGS sequence"/>
</dbReference>
<evidence type="ECO:0000313" key="2">
    <source>
        <dbReference type="EMBL" id="MCP1372661.1"/>
    </source>
</evidence>
<feature type="transmembrane region" description="Helical" evidence="1">
    <location>
        <begin position="99"/>
        <end position="119"/>
    </location>
</feature>
<feature type="transmembrane region" description="Helical" evidence="1">
    <location>
        <begin position="25"/>
        <end position="43"/>
    </location>
</feature>
<accession>A0ABT1F5J5</accession>
<evidence type="ECO:0000313" key="3">
    <source>
        <dbReference type="Proteomes" id="UP001204615"/>
    </source>
</evidence>
<feature type="transmembrane region" description="Helical" evidence="1">
    <location>
        <begin position="376"/>
        <end position="396"/>
    </location>
</feature>
<keyword evidence="1" id="KW-0812">Transmembrane</keyword>
<feature type="transmembrane region" description="Helical" evidence="1">
    <location>
        <begin position="312"/>
        <end position="334"/>
    </location>
</feature>
<sequence length="412" mass="44524">MSDLSLPARPAPWSPAVLAQAPHRLLFLAGACTVLTSMAWWALELGALRFGWTAWPQPPVPPAWGHALLTAYGMLPLFMFGFLLTVFPRWLDRPALPRLRYVPVAGSVFGGYALAHAGLLGSLPLLRFGVALMLVGYGLALLPLAGVLHAATARNAHAWSCLAGLGVGALGLAAGLAVLCGAPAAWMPLAIRLGVFGFLLPVYFSVCHRMIPFFSANVVPGYRMVRPRWSLPAAWALLLAHIALEAAGASAWRWLADLPLALLFGWHALAWQPWKARRPGLLFALHLAFAWLPVAMALFAAQSLWLALRGEAVLGLVPLHVLTIGYFGSMLVAMVTRVTQGHAGRLLQMGAVPWLCFISLQCVLALRVRAELGADGYRWLVFAAVGWLLAFAPWVLRSAWIYLTPRADGRPG</sequence>
<dbReference type="EMBL" id="JAMZEK010000001">
    <property type="protein sequence ID" value="MCP1372661.1"/>
    <property type="molecule type" value="Genomic_DNA"/>
</dbReference>
<organism evidence="2 3">
    <name type="scientific">Dyella lutea</name>
    <dbReference type="NCBI Taxonomy" id="2950441"/>
    <lineage>
        <taxon>Bacteria</taxon>
        <taxon>Pseudomonadati</taxon>
        <taxon>Pseudomonadota</taxon>
        <taxon>Gammaproteobacteria</taxon>
        <taxon>Lysobacterales</taxon>
        <taxon>Rhodanobacteraceae</taxon>
        <taxon>Dyella</taxon>
    </lineage>
</organism>
<feature type="transmembrane region" description="Helical" evidence="1">
    <location>
        <begin position="63"/>
        <end position="87"/>
    </location>
</feature>
<feature type="transmembrane region" description="Helical" evidence="1">
    <location>
        <begin position="346"/>
        <end position="370"/>
    </location>
</feature>
<feature type="transmembrane region" description="Helical" evidence="1">
    <location>
        <begin position="227"/>
        <end position="244"/>
    </location>
</feature>
<keyword evidence="1" id="KW-1133">Transmembrane helix</keyword>